<evidence type="ECO:0000313" key="3">
    <source>
        <dbReference type="Proteomes" id="UP000824232"/>
    </source>
</evidence>
<keyword evidence="1" id="KW-0812">Transmembrane</keyword>
<proteinExistence type="predicted"/>
<evidence type="ECO:0000256" key="1">
    <source>
        <dbReference type="SAM" id="Phobius"/>
    </source>
</evidence>
<reference evidence="2" key="2">
    <citation type="journal article" date="2021" name="PeerJ">
        <title>Extensive microbial diversity within the chicken gut microbiome revealed by metagenomics and culture.</title>
        <authorList>
            <person name="Gilroy R."/>
            <person name="Ravi A."/>
            <person name="Getino M."/>
            <person name="Pursley I."/>
            <person name="Horton D.L."/>
            <person name="Alikhan N.F."/>
            <person name="Baker D."/>
            <person name="Gharbi K."/>
            <person name="Hall N."/>
            <person name="Watson M."/>
            <person name="Adriaenssens E.M."/>
            <person name="Foster-Nyarko E."/>
            <person name="Jarju S."/>
            <person name="Secka A."/>
            <person name="Antonio M."/>
            <person name="Oren A."/>
            <person name="Chaudhuri R.R."/>
            <person name="La Ragione R."/>
            <person name="Hildebrand F."/>
            <person name="Pallen M.J."/>
        </authorList>
    </citation>
    <scope>NUCLEOTIDE SEQUENCE</scope>
    <source>
        <strain evidence="2">CHK184-20233</strain>
    </source>
</reference>
<evidence type="ECO:0000313" key="2">
    <source>
        <dbReference type="EMBL" id="HIR59011.1"/>
    </source>
</evidence>
<keyword evidence="1" id="KW-0472">Membrane</keyword>
<dbReference type="Proteomes" id="UP000824232">
    <property type="component" value="Unassembled WGS sequence"/>
</dbReference>
<accession>A0A9D1DU86</accession>
<reference evidence="2" key="1">
    <citation type="submission" date="2020-10" db="EMBL/GenBank/DDBJ databases">
        <authorList>
            <person name="Gilroy R."/>
        </authorList>
    </citation>
    <scope>NUCLEOTIDE SEQUENCE</scope>
    <source>
        <strain evidence="2">CHK184-20233</strain>
    </source>
</reference>
<organism evidence="2 3">
    <name type="scientific">Candidatus Onthousia excrementipullorum</name>
    <dbReference type="NCBI Taxonomy" id="2840884"/>
    <lineage>
        <taxon>Bacteria</taxon>
        <taxon>Bacillati</taxon>
        <taxon>Bacillota</taxon>
        <taxon>Bacilli</taxon>
        <taxon>Candidatus Onthousia</taxon>
    </lineage>
</organism>
<protein>
    <submittedName>
        <fullName evidence="2">Uncharacterized protein</fullName>
    </submittedName>
</protein>
<keyword evidence="1" id="KW-1133">Transmembrane helix</keyword>
<gene>
    <name evidence="2" type="ORF">IAB38_03075</name>
</gene>
<comment type="caution">
    <text evidence="2">The sequence shown here is derived from an EMBL/GenBank/DDBJ whole genome shotgun (WGS) entry which is preliminary data.</text>
</comment>
<name>A0A9D1DU86_9FIRM</name>
<dbReference type="EMBL" id="DVHC01000031">
    <property type="protein sequence ID" value="HIR59011.1"/>
    <property type="molecule type" value="Genomic_DNA"/>
</dbReference>
<sequence>MSDKMQILSLKDTLDDLTVKINDFLSPYTSDPIFWVALAIILLIIGCWGIRYFGKK</sequence>
<feature type="transmembrane region" description="Helical" evidence="1">
    <location>
        <begin position="33"/>
        <end position="53"/>
    </location>
</feature>
<dbReference type="AlphaFoldDB" id="A0A9D1DU86"/>